<dbReference type="Pfam" id="PF13561">
    <property type="entry name" value="adh_short_C2"/>
    <property type="match status" value="1"/>
</dbReference>
<organism evidence="3 4">
    <name type="scientific">Chitinophaga rupis</name>
    <dbReference type="NCBI Taxonomy" id="573321"/>
    <lineage>
        <taxon>Bacteria</taxon>
        <taxon>Pseudomonadati</taxon>
        <taxon>Bacteroidota</taxon>
        <taxon>Chitinophagia</taxon>
        <taxon>Chitinophagales</taxon>
        <taxon>Chitinophagaceae</taxon>
        <taxon>Chitinophaga</taxon>
    </lineage>
</organism>
<gene>
    <name evidence="3" type="ORF">SAMN04488505_10677</name>
</gene>
<dbReference type="AlphaFoldDB" id="A0A1H8B012"/>
<comment type="similarity">
    <text evidence="1">Belongs to the short-chain dehydrogenases/reductases (SDR) family.</text>
</comment>
<evidence type="ECO:0000313" key="4">
    <source>
        <dbReference type="Proteomes" id="UP000198984"/>
    </source>
</evidence>
<dbReference type="InterPro" id="IPR036291">
    <property type="entry name" value="NAD(P)-bd_dom_sf"/>
</dbReference>
<dbReference type="GO" id="GO:0016491">
    <property type="term" value="F:oxidoreductase activity"/>
    <property type="evidence" value="ECO:0007669"/>
    <property type="project" value="UniProtKB-KW"/>
</dbReference>
<protein>
    <submittedName>
        <fullName evidence="3">NAD(P)-dependent dehydrogenase, short-chain alcohol dehydrogenase family</fullName>
    </submittedName>
</protein>
<sequence length="247" mass="25908">MENQSKQGSALAGKRVILLGGSSGFGLATAKAAAAEGAKVVIVSSNQQRVDQALQQLPAGSEGYAIDLSKEANIKDFFEKAGAFDHLVYTAAENISLNNLSETVIDNARQFFGLRYWSALAAVKYGAPHINPGGSICLTGGIAGLRPGKGWTIAASICGAMEGLTRALAVELAPIRVNSVVPGVVRTNLWNSLPEADREGLYKNVGDALLVKRVGEAEEIALAFLYLMKQQFGTGQNMVIDGGASLI</sequence>
<dbReference type="PRINTS" id="PR00081">
    <property type="entry name" value="GDHRDH"/>
</dbReference>
<dbReference type="Gene3D" id="3.40.50.720">
    <property type="entry name" value="NAD(P)-binding Rossmann-like Domain"/>
    <property type="match status" value="1"/>
</dbReference>
<accession>A0A1H8B012</accession>
<dbReference type="EMBL" id="FOBB01000006">
    <property type="protein sequence ID" value="SEM76320.1"/>
    <property type="molecule type" value="Genomic_DNA"/>
</dbReference>
<dbReference type="RefSeq" id="WP_089917333.1">
    <property type="nucleotide sequence ID" value="NZ_FOBB01000006.1"/>
</dbReference>
<dbReference type="InterPro" id="IPR002347">
    <property type="entry name" value="SDR_fam"/>
</dbReference>
<name>A0A1H8B012_9BACT</name>
<dbReference type="PANTHER" id="PTHR43477">
    <property type="entry name" value="DIHYDROANTICAPSIN 7-DEHYDROGENASE"/>
    <property type="match status" value="1"/>
</dbReference>
<reference evidence="3 4" key="1">
    <citation type="submission" date="2016-10" db="EMBL/GenBank/DDBJ databases">
        <authorList>
            <person name="de Groot N.N."/>
        </authorList>
    </citation>
    <scope>NUCLEOTIDE SEQUENCE [LARGE SCALE GENOMIC DNA]</scope>
    <source>
        <strain evidence="3 4">DSM 21039</strain>
    </source>
</reference>
<evidence type="ECO:0000313" key="3">
    <source>
        <dbReference type="EMBL" id="SEM76320.1"/>
    </source>
</evidence>
<keyword evidence="4" id="KW-1185">Reference proteome</keyword>
<evidence type="ECO:0000256" key="1">
    <source>
        <dbReference type="ARBA" id="ARBA00006484"/>
    </source>
</evidence>
<proteinExistence type="inferred from homology"/>
<evidence type="ECO:0000256" key="2">
    <source>
        <dbReference type="ARBA" id="ARBA00023002"/>
    </source>
</evidence>
<dbReference type="PANTHER" id="PTHR43477:SF1">
    <property type="entry name" value="DIHYDROANTICAPSIN 7-DEHYDROGENASE"/>
    <property type="match status" value="1"/>
</dbReference>
<dbReference type="OrthoDB" id="9806974at2"/>
<dbReference type="Proteomes" id="UP000198984">
    <property type="component" value="Unassembled WGS sequence"/>
</dbReference>
<dbReference type="InterPro" id="IPR051122">
    <property type="entry name" value="SDR_DHRS6-like"/>
</dbReference>
<dbReference type="SUPFAM" id="SSF51735">
    <property type="entry name" value="NAD(P)-binding Rossmann-fold domains"/>
    <property type="match status" value="1"/>
</dbReference>
<keyword evidence="2" id="KW-0560">Oxidoreductase</keyword>
<dbReference type="STRING" id="573321.SAMN04488505_10677"/>